<organism evidence="2 3">
    <name type="scientific">Pseudomonas petrae</name>
    <dbReference type="NCBI Taxonomy" id="2912190"/>
    <lineage>
        <taxon>Bacteria</taxon>
        <taxon>Pseudomonadati</taxon>
        <taxon>Pseudomonadota</taxon>
        <taxon>Gammaproteobacteria</taxon>
        <taxon>Pseudomonadales</taxon>
        <taxon>Pseudomonadaceae</taxon>
        <taxon>Pseudomonas</taxon>
    </lineage>
</organism>
<feature type="compositionally biased region" description="Basic and acidic residues" evidence="1">
    <location>
        <begin position="1"/>
        <end position="14"/>
    </location>
</feature>
<dbReference type="Proteomes" id="UP001162905">
    <property type="component" value="Unassembled WGS sequence"/>
</dbReference>
<dbReference type="EMBL" id="JAKJXH010000018">
    <property type="protein sequence ID" value="MCF7543898.1"/>
    <property type="molecule type" value="Genomic_DNA"/>
</dbReference>
<protein>
    <submittedName>
        <fullName evidence="2">Uncharacterized protein</fullName>
    </submittedName>
</protein>
<sequence length="97" mass="10819">DHSSAAVQKADRRQTQGFQSIFRNNQASGRRIVALAGITRSLAGNASIGAVKRMTLPVQNAIEVATQPRYWHTVQHSLKHTAPTFIWTSHDTQRRTL</sequence>
<evidence type="ECO:0000313" key="3">
    <source>
        <dbReference type="Proteomes" id="UP001162905"/>
    </source>
</evidence>
<evidence type="ECO:0000256" key="1">
    <source>
        <dbReference type="SAM" id="MobiDB-lite"/>
    </source>
</evidence>
<dbReference type="RefSeq" id="WP_237253349.1">
    <property type="nucleotide sequence ID" value="NZ_JAKJXE010000014.1"/>
</dbReference>
<feature type="non-terminal residue" evidence="2">
    <location>
        <position position="1"/>
    </location>
</feature>
<proteinExistence type="predicted"/>
<feature type="region of interest" description="Disordered" evidence="1">
    <location>
        <begin position="1"/>
        <end position="22"/>
    </location>
</feature>
<comment type="caution">
    <text evidence="2">The sequence shown here is derived from an EMBL/GenBank/DDBJ whole genome shotgun (WGS) entry which is preliminary data.</text>
</comment>
<keyword evidence="3" id="KW-1185">Reference proteome</keyword>
<gene>
    <name evidence="2" type="ORF">L4G47_16975</name>
</gene>
<evidence type="ECO:0000313" key="2">
    <source>
        <dbReference type="EMBL" id="MCF7543898.1"/>
    </source>
</evidence>
<name>A0ABS9I840_9PSED</name>
<accession>A0ABS9I840</accession>
<reference evidence="2" key="1">
    <citation type="submission" date="2022-01" db="EMBL/GenBank/DDBJ databases">
        <title>Pseudomonas sp. nov. isolated from Antarctic regolith.</title>
        <authorList>
            <person name="Novakova D."/>
            <person name="Sedlar K."/>
        </authorList>
    </citation>
    <scope>NUCLEOTIDE SEQUENCE</scope>
    <source>
        <strain evidence="2">P2647</strain>
    </source>
</reference>